<dbReference type="Pfam" id="PF16401">
    <property type="entry name" value="DUF5009"/>
    <property type="match status" value="1"/>
</dbReference>
<feature type="transmembrane region" description="Helical" evidence="1">
    <location>
        <begin position="423"/>
        <end position="440"/>
    </location>
</feature>
<feature type="transmembrane region" description="Helical" evidence="1">
    <location>
        <begin position="21"/>
        <end position="45"/>
    </location>
</feature>
<feature type="transmembrane region" description="Helical" evidence="1">
    <location>
        <begin position="193"/>
        <end position="211"/>
    </location>
</feature>
<dbReference type="PANTHER" id="PTHR31061">
    <property type="entry name" value="LD22376P"/>
    <property type="match status" value="1"/>
</dbReference>
<proteinExistence type="predicted"/>
<evidence type="ECO:0000259" key="2">
    <source>
        <dbReference type="Pfam" id="PF16401"/>
    </source>
</evidence>
<dbReference type="InterPro" id="IPR032176">
    <property type="entry name" value="DUF5009"/>
</dbReference>
<dbReference type="Proteomes" id="UP000235036">
    <property type="component" value="Unassembled WGS sequence"/>
</dbReference>
<feature type="transmembrane region" description="Helical" evidence="1">
    <location>
        <begin position="383"/>
        <end position="403"/>
    </location>
</feature>
<dbReference type="AlphaFoldDB" id="A0A2N6K2G1"/>
<keyword evidence="1" id="KW-0812">Transmembrane</keyword>
<protein>
    <submittedName>
        <fullName evidence="3">DUF5009 domain-containing protein</fullName>
    </submittedName>
</protein>
<feature type="transmembrane region" description="Helical" evidence="1">
    <location>
        <begin position="65"/>
        <end position="86"/>
    </location>
</feature>
<feature type="transmembrane region" description="Helical" evidence="1">
    <location>
        <begin position="131"/>
        <end position="148"/>
    </location>
</feature>
<reference evidence="3 4" key="1">
    <citation type="submission" date="2017-08" db="EMBL/GenBank/DDBJ databases">
        <title>Genomes of Fischerella (Mastigocladus) sp. strains.</title>
        <authorList>
            <person name="Miller S.R."/>
        </authorList>
    </citation>
    <scope>NUCLEOTIDE SEQUENCE [LARGE SCALE GENOMIC DNA]</scope>
    <source>
        <strain evidence="3 4">CCMEE 5323</strain>
    </source>
</reference>
<dbReference type="RefSeq" id="WP_016867924.1">
    <property type="nucleotide sequence ID" value="NZ_CAWNVR010000394.1"/>
</dbReference>
<evidence type="ECO:0000313" key="3">
    <source>
        <dbReference type="EMBL" id="PLZ89232.1"/>
    </source>
</evidence>
<feature type="transmembrane region" description="Helical" evidence="1">
    <location>
        <begin position="257"/>
        <end position="275"/>
    </location>
</feature>
<keyword evidence="1" id="KW-0472">Membrane</keyword>
<evidence type="ECO:0000256" key="1">
    <source>
        <dbReference type="SAM" id="Phobius"/>
    </source>
</evidence>
<sequence>MQPNNSISNSSLKRYYALDALRGFAILAMILSGTISYEILPAWMYHAQEPPPNHIFNPNLPGLTWVDIVFPIFLFSMGAAIPLALLNRLAKGLTKIQIIFYILRRGLLLGIFAIFLQHIRPLAINKTPTTQTWWIALLGFLILFLMFVRWSKNQKIRQYAILITPIAWVAAGILVCVINYPEGNGFSVFRSDIILIVLTNMAIFGSLAWLFTKNNWLLRLGLLGFLIALRLSATVKGSWIAVLWQASPISWIFRFDYLKYLLIVIPGTIAGDLIVDSLGIYLSKQQEVRNQSRWQGLRFYGILLLMLAICITLLIGLQARWLWQTSLVCVVLCLISWFLFVNLTSQQERLIKSFYRWAVYWLILGLLFEPFENGIKKDPATFSYFFVTTAIAFFLLIILTVIIDIFNQRQCLQLLIDNGQNPMIGYVAFGNLLWPILKLTNLETFILPHTHTPFTGFLKGVVYTLIIAIFVSLCTKLKLFWRT</sequence>
<keyword evidence="4" id="KW-1185">Reference proteome</keyword>
<feature type="transmembrane region" description="Helical" evidence="1">
    <location>
        <begin position="296"/>
        <end position="315"/>
    </location>
</feature>
<organism evidence="3 4">
    <name type="scientific">Fischerella muscicola CCMEE 5323</name>
    <dbReference type="NCBI Taxonomy" id="2019572"/>
    <lineage>
        <taxon>Bacteria</taxon>
        <taxon>Bacillati</taxon>
        <taxon>Cyanobacteriota</taxon>
        <taxon>Cyanophyceae</taxon>
        <taxon>Nostocales</taxon>
        <taxon>Hapalosiphonaceae</taxon>
        <taxon>Fischerella</taxon>
    </lineage>
</organism>
<comment type="caution">
    <text evidence="3">The sequence shown here is derived from an EMBL/GenBank/DDBJ whole genome shotgun (WGS) entry which is preliminary data.</text>
</comment>
<feature type="transmembrane region" description="Helical" evidence="1">
    <location>
        <begin position="460"/>
        <end position="481"/>
    </location>
</feature>
<accession>A0A2N6K2G1</accession>
<keyword evidence="1" id="KW-1133">Transmembrane helix</keyword>
<feature type="transmembrane region" description="Helical" evidence="1">
    <location>
        <begin position="321"/>
        <end position="341"/>
    </location>
</feature>
<dbReference type="PANTHER" id="PTHR31061:SF24">
    <property type="entry name" value="LD22376P"/>
    <property type="match status" value="1"/>
</dbReference>
<feature type="transmembrane region" description="Helical" evidence="1">
    <location>
        <begin position="98"/>
        <end position="119"/>
    </location>
</feature>
<name>A0A2N6K2G1_FISMU</name>
<dbReference type="EMBL" id="NRQW01000295">
    <property type="protein sequence ID" value="PLZ89232.1"/>
    <property type="molecule type" value="Genomic_DNA"/>
</dbReference>
<feature type="transmembrane region" description="Helical" evidence="1">
    <location>
        <begin position="160"/>
        <end position="181"/>
    </location>
</feature>
<feature type="transmembrane region" description="Helical" evidence="1">
    <location>
        <begin position="353"/>
        <end position="371"/>
    </location>
</feature>
<evidence type="ECO:0000313" key="4">
    <source>
        <dbReference type="Proteomes" id="UP000235036"/>
    </source>
</evidence>
<feature type="domain" description="DUF5009" evidence="2">
    <location>
        <begin position="16"/>
        <end position="273"/>
    </location>
</feature>
<feature type="transmembrane region" description="Helical" evidence="1">
    <location>
        <begin position="223"/>
        <end position="245"/>
    </location>
</feature>
<gene>
    <name evidence="3" type="ORF">CEN44_13555</name>
</gene>